<keyword evidence="4" id="KW-1185">Reference proteome</keyword>
<evidence type="ECO:0000313" key="3">
    <source>
        <dbReference type="EMBL" id="MBE1565395.1"/>
    </source>
</evidence>
<feature type="chain" id="PRO_5047055477" description="Class F sortase" evidence="2">
    <location>
        <begin position="25"/>
        <end position="223"/>
    </location>
</feature>
<dbReference type="Gene3D" id="2.40.260.10">
    <property type="entry name" value="Sortase"/>
    <property type="match status" value="1"/>
</dbReference>
<feature type="signal peptide" evidence="2">
    <location>
        <begin position="1"/>
        <end position="24"/>
    </location>
</feature>
<dbReference type="InterPro" id="IPR023365">
    <property type="entry name" value="Sortase_dom-sf"/>
</dbReference>
<protein>
    <recommendedName>
        <fullName evidence="5">Class F sortase</fullName>
    </recommendedName>
</protein>
<comment type="caution">
    <text evidence="3">The sequence shown here is derived from an EMBL/GenBank/DDBJ whole genome shotgun (WGS) entry which is preliminary data.</text>
</comment>
<sequence>MGPGGHVIVAVTLLAAAGCMPVEAAPRPAARTPVAAAPRPVARVPPFFSESTVRDPWPTPLAGELSRSEPTHVLIPRVGVSAPLVVLGVGDDGQLAVPPLDHANIAGWYGGGPTPGERGSAVIAGHLDTTTGPAVFARLSDVRVGDTVAAVRGDGTVAVFSVERMERTPKSRFPADEVYGSTSERKLVLVTCGGAFDRIRRSYTDNLIVHAVFRAAYAASDLR</sequence>
<dbReference type="CDD" id="cd05829">
    <property type="entry name" value="Sortase_F"/>
    <property type="match status" value="1"/>
</dbReference>
<evidence type="ECO:0000256" key="1">
    <source>
        <dbReference type="ARBA" id="ARBA00022801"/>
    </source>
</evidence>
<dbReference type="NCBIfam" id="NF033748">
    <property type="entry name" value="class_F_sortase"/>
    <property type="match status" value="1"/>
</dbReference>
<organism evidence="3 4">
    <name type="scientific">Nonomuraea africana</name>
    <dbReference type="NCBI Taxonomy" id="46171"/>
    <lineage>
        <taxon>Bacteria</taxon>
        <taxon>Bacillati</taxon>
        <taxon>Actinomycetota</taxon>
        <taxon>Actinomycetes</taxon>
        <taxon>Streptosporangiales</taxon>
        <taxon>Streptosporangiaceae</taxon>
        <taxon>Nonomuraea</taxon>
    </lineage>
</organism>
<dbReference type="InterPro" id="IPR005754">
    <property type="entry name" value="Sortase"/>
</dbReference>
<keyword evidence="2" id="KW-0732">Signal</keyword>
<dbReference type="Pfam" id="PF04203">
    <property type="entry name" value="Sortase"/>
    <property type="match status" value="1"/>
</dbReference>
<accession>A0ABR9KUH6</accession>
<dbReference type="InterPro" id="IPR042001">
    <property type="entry name" value="Sortase_F"/>
</dbReference>
<evidence type="ECO:0000313" key="4">
    <source>
        <dbReference type="Proteomes" id="UP000661607"/>
    </source>
</evidence>
<evidence type="ECO:0000256" key="2">
    <source>
        <dbReference type="SAM" id="SignalP"/>
    </source>
</evidence>
<reference evidence="3 4" key="1">
    <citation type="submission" date="2020-10" db="EMBL/GenBank/DDBJ databases">
        <title>Sequencing the genomes of 1000 actinobacteria strains.</title>
        <authorList>
            <person name="Klenk H.-P."/>
        </authorList>
    </citation>
    <scope>NUCLEOTIDE SEQUENCE [LARGE SCALE GENOMIC DNA]</scope>
    <source>
        <strain evidence="3 4">DSM 43748</strain>
    </source>
</reference>
<dbReference type="Proteomes" id="UP000661607">
    <property type="component" value="Unassembled WGS sequence"/>
</dbReference>
<evidence type="ECO:0008006" key="5">
    <source>
        <dbReference type="Google" id="ProtNLM"/>
    </source>
</evidence>
<name>A0ABR9KUH6_9ACTN</name>
<dbReference type="EMBL" id="JADBEF010000001">
    <property type="protein sequence ID" value="MBE1565395.1"/>
    <property type="molecule type" value="Genomic_DNA"/>
</dbReference>
<proteinExistence type="predicted"/>
<dbReference type="SUPFAM" id="SSF63817">
    <property type="entry name" value="Sortase"/>
    <property type="match status" value="1"/>
</dbReference>
<keyword evidence="1" id="KW-0378">Hydrolase</keyword>
<gene>
    <name evidence="3" type="ORF">H4W81_008174</name>
</gene>